<evidence type="ECO:0000313" key="1">
    <source>
        <dbReference type="EMBL" id="GAA4918875.1"/>
    </source>
</evidence>
<comment type="caution">
    <text evidence="1">The sequence shown here is derived from an EMBL/GenBank/DDBJ whole genome shotgun (WGS) entry which is preliminary data.</text>
</comment>
<dbReference type="RefSeq" id="WP_345477292.1">
    <property type="nucleotide sequence ID" value="NZ_BAABLW010000007.1"/>
</dbReference>
<dbReference type="NCBIfam" id="NF033831">
    <property type="entry name" value="sce7725_fam"/>
    <property type="match status" value="1"/>
</dbReference>
<keyword evidence="2" id="KW-1185">Reference proteome</keyword>
<organism evidence="1 2">
    <name type="scientific">Nesterenkonia rhizosphaerae</name>
    <dbReference type="NCBI Taxonomy" id="1348272"/>
    <lineage>
        <taxon>Bacteria</taxon>
        <taxon>Bacillati</taxon>
        <taxon>Actinomycetota</taxon>
        <taxon>Actinomycetes</taxon>
        <taxon>Micrococcales</taxon>
        <taxon>Micrococcaceae</taxon>
        <taxon>Nesterenkonia</taxon>
    </lineage>
</organism>
<name>A0ABP9FV97_9MICC</name>
<accession>A0ABP9FV97</accession>
<dbReference type="Proteomes" id="UP001500368">
    <property type="component" value="Unassembled WGS sequence"/>
</dbReference>
<dbReference type="InterPro" id="IPR047727">
    <property type="entry name" value="Sce7725-like"/>
</dbReference>
<gene>
    <name evidence="1" type="ORF">GCM10025790_13350</name>
</gene>
<proteinExistence type="predicted"/>
<dbReference type="EMBL" id="BAABLW010000007">
    <property type="protein sequence ID" value="GAA4918875.1"/>
    <property type="molecule type" value="Genomic_DNA"/>
</dbReference>
<reference evidence="2" key="1">
    <citation type="journal article" date="2019" name="Int. J. Syst. Evol. Microbiol.">
        <title>The Global Catalogue of Microorganisms (GCM) 10K type strain sequencing project: providing services to taxonomists for standard genome sequencing and annotation.</title>
        <authorList>
            <consortium name="The Broad Institute Genomics Platform"/>
            <consortium name="The Broad Institute Genome Sequencing Center for Infectious Disease"/>
            <person name="Wu L."/>
            <person name="Ma J."/>
        </authorList>
    </citation>
    <scope>NUCLEOTIDE SEQUENCE [LARGE SCALE GENOMIC DNA]</scope>
    <source>
        <strain evidence="2">JCM 19129</strain>
    </source>
</reference>
<evidence type="ECO:0000313" key="2">
    <source>
        <dbReference type="Proteomes" id="UP001500368"/>
    </source>
</evidence>
<protein>
    <submittedName>
        <fullName evidence="1">Sce7725 family protein</fullName>
    </submittedName>
</protein>
<sequence>MYHPFFRGKQYELLAIRESAEVISEAGFVPIIEPVRETFTGLKRALDELDTYGAQAAVIVNPHHGDHKYDGQGLVSYIDELHQIGRRIVPAILLTSSMATEEALNRIAYYRDRPLMLVHAGFQDGAGLAAGLDRTELTHVFLDTRNSLYRRHFRGGTRVLVLDGFQRKKNSDYARTEVELFSELHITHVDQSADGYGDFLTIGDYYAEGGGPAYAVAIHLTFIDPHKDEAMYVHHFVSDSNDTPVDPAGKFQEALSKLVAVANNDDSHFAQTSALAEFRELHSRGHYPGLGYVKKLSIKHHLETLAEFHANE</sequence>